<accession>A0A8A1MCY3</accession>
<proteinExistence type="predicted"/>
<feature type="region of interest" description="Disordered" evidence="1">
    <location>
        <begin position="1"/>
        <end position="31"/>
    </location>
</feature>
<evidence type="ECO:0000256" key="1">
    <source>
        <dbReference type="SAM" id="MobiDB-lite"/>
    </source>
</evidence>
<feature type="non-terminal residue" evidence="2">
    <location>
        <position position="150"/>
    </location>
</feature>
<dbReference type="AlphaFoldDB" id="A0A8A1MCY3"/>
<evidence type="ECO:0000313" key="3">
    <source>
        <dbReference type="Proteomes" id="UP000663671"/>
    </source>
</evidence>
<dbReference type="Proteomes" id="UP000663671">
    <property type="component" value="Chromosome 7"/>
</dbReference>
<sequence length="150" mass="16865">MPSSPGHSPSGLNLFYPERPVPSRARPSSHYLAESGKDLSVSVDSMMEDTPAFKQEALVRGGYGQGEGGRSRMRGVMPTMRRIIMTTECDMSLRYKVYLFDRYNWDDSKKKKIRFGWGGGAKPCRDWPSAQLGQRAGIQDSREQHVLGSY</sequence>
<feature type="compositionally biased region" description="Polar residues" evidence="1">
    <location>
        <begin position="1"/>
        <end position="11"/>
    </location>
</feature>
<name>A0A8A1MCY3_AJECA</name>
<dbReference type="OrthoDB" id="4183412at2759"/>
<reference evidence="2" key="1">
    <citation type="submission" date="2021-01" db="EMBL/GenBank/DDBJ databases">
        <title>Chromosome-level genome assembly of a human fungal pathogen reveals clustering of transcriptionally co-regulated genes.</title>
        <authorList>
            <person name="Voorhies M."/>
            <person name="Cohen S."/>
            <person name="Shea T.P."/>
            <person name="Petrus S."/>
            <person name="Munoz J.F."/>
            <person name="Poplawski S."/>
            <person name="Goldman W.E."/>
            <person name="Michael T."/>
            <person name="Cuomo C.A."/>
            <person name="Sil A."/>
            <person name="Beyhan S."/>
        </authorList>
    </citation>
    <scope>NUCLEOTIDE SEQUENCE</scope>
    <source>
        <strain evidence="2">WU24</strain>
    </source>
</reference>
<protein>
    <submittedName>
        <fullName evidence="2">Uncharacterized protein</fullName>
    </submittedName>
</protein>
<gene>
    <name evidence="2" type="ORF">I7I51_02311</name>
</gene>
<dbReference type="EMBL" id="CP069112">
    <property type="protein sequence ID" value="QSS62573.1"/>
    <property type="molecule type" value="Genomic_DNA"/>
</dbReference>
<organism evidence="2 3">
    <name type="scientific">Ajellomyces capsulatus</name>
    <name type="common">Darling's disease fungus</name>
    <name type="synonym">Histoplasma capsulatum</name>
    <dbReference type="NCBI Taxonomy" id="5037"/>
    <lineage>
        <taxon>Eukaryota</taxon>
        <taxon>Fungi</taxon>
        <taxon>Dikarya</taxon>
        <taxon>Ascomycota</taxon>
        <taxon>Pezizomycotina</taxon>
        <taxon>Eurotiomycetes</taxon>
        <taxon>Eurotiomycetidae</taxon>
        <taxon>Onygenales</taxon>
        <taxon>Ajellomycetaceae</taxon>
        <taxon>Histoplasma</taxon>
    </lineage>
</organism>
<evidence type="ECO:0000313" key="2">
    <source>
        <dbReference type="EMBL" id="QSS62573.1"/>
    </source>
</evidence>
<dbReference type="VEuPathDB" id="FungiDB:I7I51_02311"/>